<dbReference type="InterPro" id="IPR001128">
    <property type="entry name" value="Cyt_P450"/>
</dbReference>
<reference evidence="11" key="1">
    <citation type="submission" date="2021-01" db="EMBL/GenBank/DDBJ databases">
        <authorList>
            <person name="Kaushik A."/>
        </authorList>
    </citation>
    <scope>NUCLEOTIDE SEQUENCE</scope>
    <source>
        <strain evidence="11">AG1-1C</strain>
    </source>
</reference>
<evidence type="ECO:0000256" key="9">
    <source>
        <dbReference type="PIRSR" id="PIRSR602401-1"/>
    </source>
</evidence>
<evidence type="ECO:0000256" key="10">
    <source>
        <dbReference type="RuleBase" id="RU000461"/>
    </source>
</evidence>
<evidence type="ECO:0000256" key="5">
    <source>
        <dbReference type="ARBA" id="ARBA00022723"/>
    </source>
</evidence>
<dbReference type="EMBL" id="CAJMWS010000391">
    <property type="protein sequence ID" value="CAE6440662.1"/>
    <property type="molecule type" value="Genomic_DNA"/>
</dbReference>
<comment type="caution">
    <text evidence="11">The sequence shown here is derived from an EMBL/GenBank/DDBJ whole genome shotgun (WGS) entry which is preliminary data.</text>
</comment>
<evidence type="ECO:0000256" key="6">
    <source>
        <dbReference type="ARBA" id="ARBA00023002"/>
    </source>
</evidence>
<dbReference type="Gene3D" id="1.10.630.10">
    <property type="entry name" value="Cytochrome P450"/>
    <property type="match status" value="1"/>
</dbReference>
<dbReference type="InterPro" id="IPR002401">
    <property type="entry name" value="Cyt_P450_E_grp-I"/>
</dbReference>
<dbReference type="GO" id="GO:0016705">
    <property type="term" value="F:oxidoreductase activity, acting on paired donors, with incorporation or reduction of molecular oxygen"/>
    <property type="evidence" value="ECO:0007669"/>
    <property type="project" value="InterPro"/>
</dbReference>
<dbReference type="PANTHER" id="PTHR46300">
    <property type="entry name" value="P450, PUTATIVE (EUROFUNG)-RELATED-RELATED"/>
    <property type="match status" value="1"/>
</dbReference>
<evidence type="ECO:0000313" key="11">
    <source>
        <dbReference type="EMBL" id="CAE6440662.1"/>
    </source>
</evidence>
<evidence type="ECO:0000256" key="1">
    <source>
        <dbReference type="ARBA" id="ARBA00001971"/>
    </source>
</evidence>
<dbReference type="PRINTS" id="PR00463">
    <property type="entry name" value="EP450I"/>
</dbReference>
<dbReference type="CDD" id="cd11065">
    <property type="entry name" value="CYP64-like"/>
    <property type="match status" value="1"/>
</dbReference>
<evidence type="ECO:0000313" key="12">
    <source>
        <dbReference type="Proteomes" id="UP000663846"/>
    </source>
</evidence>
<dbReference type="AlphaFoldDB" id="A0A8H3ARZ9"/>
<dbReference type="GO" id="GO:0020037">
    <property type="term" value="F:heme binding"/>
    <property type="evidence" value="ECO:0007669"/>
    <property type="project" value="InterPro"/>
</dbReference>
<name>A0A8H3ARZ9_9AGAM</name>
<gene>
    <name evidence="11" type="ORF">RDB_LOCUS129145</name>
</gene>
<dbReference type="Proteomes" id="UP000663846">
    <property type="component" value="Unassembled WGS sequence"/>
</dbReference>
<dbReference type="PROSITE" id="PS00086">
    <property type="entry name" value="CYTOCHROME_P450"/>
    <property type="match status" value="1"/>
</dbReference>
<evidence type="ECO:0000256" key="4">
    <source>
        <dbReference type="ARBA" id="ARBA00022617"/>
    </source>
</evidence>
<dbReference type="InterPro" id="IPR017972">
    <property type="entry name" value="Cyt_P450_CS"/>
</dbReference>
<dbReference type="InterPro" id="IPR050364">
    <property type="entry name" value="Cytochrome_P450_fung"/>
</dbReference>
<evidence type="ECO:0000256" key="8">
    <source>
        <dbReference type="ARBA" id="ARBA00023033"/>
    </source>
</evidence>
<keyword evidence="7 9" id="KW-0408">Iron</keyword>
<evidence type="ECO:0000256" key="2">
    <source>
        <dbReference type="ARBA" id="ARBA00005179"/>
    </source>
</evidence>
<evidence type="ECO:0000256" key="7">
    <source>
        <dbReference type="ARBA" id="ARBA00023004"/>
    </source>
</evidence>
<comment type="similarity">
    <text evidence="3 10">Belongs to the cytochrome P450 family.</text>
</comment>
<evidence type="ECO:0008006" key="13">
    <source>
        <dbReference type="Google" id="ProtNLM"/>
    </source>
</evidence>
<feature type="binding site" description="axial binding residue" evidence="9">
    <location>
        <position position="438"/>
    </location>
    <ligand>
        <name>heme</name>
        <dbReference type="ChEBI" id="CHEBI:30413"/>
    </ligand>
    <ligandPart>
        <name>Fe</name>
        <dbReference type="ChEBI" id="CHEBI:18248"/>
    </ligandPart>
</feature>
<keyword evidence="8 10" id="KW-0503">Monooxygenase</keyword>
<dbReference type="Pfam" id="PF00067">
    <property type="entry name" value="p450"/>
    <property type="match status" value="1"/>
</dbReference>
<dbReference type="GO" id="GO:0005506">
    <property type="term" value="F:iron ion binding"/>
    <property type="evidence" value="ECO:0007669"/>
    <property type="project" value="InterPro"/>
</dbReference>
<keyword evidence="4 9" id="KW-0349">Heme</keyword>
<dbReference type="PRINTS" id="PR00385">
    <property type="entry name" value="P450"/>
</dbReference>
<comment type="pathway">
    <text evidence="2">Secondary metabolite biosynthesis.</text>
</comment>
<sequence>MVAIQVAITSAILCVVSTFAYKWQYKKQRPPLPPSPKGDPIIGHLRCMPTEYEEVAYKAWADELGSSVVSVNLLGQVIVVLNTAEDANELLVKRALHYSNRFQIPMMSSPRLTGWGKGSGLLNYGERWRGQRKVMHEVLQKKTLKMMWPAIVKQTRLLMQRVSDTHDFQSEIARMVGAVVLQSAYGYEITKAGDPMVEIARAGMKGFSDASMPADFLVNVFPWLEYVPSWFPGTGWKRKAIAWSKAREDLMNVPFEWTRQQMADGVAQPSALNSILTELANVQSEGDRTEEEDRIKWAIGSLYAGAIETTTSTILIFMLAMIHNPDIQAKAQQEVDAIVGDQRLPEMEDQDDLPYIGRVIKEVLRWRPVAPLGVPHACAKDDMYRGYFIPKEAVVIGNIWAMCSNPETYPNPDKFHPDRFIDPTTPDPPAFGFGRRICPGQDFAEALLFLTVATMLSVFDVRPAKDDLGNDVMPDTKLVGNSLVRRFPFPFQCTVELRSEAKRGLLSRG</sequence>
<dbReference type="InterPro" id="IPR036396">
    <property type="entry name" value="Cyt_P450_sf"/>
</dbReference>
<accession>A0A8H3ARZ9</accession>
<keyword evidence="5 9" id="KW-0479">Metal-binding</keyword>
<organism evidence="11 12">
    <name type="scientific">Rhizoctonia solani</name>
    <dbReference type="NCBI Taxonomy" id="456999"/>
    <lineage>
        <taxon>Eukaryota</taxon>
        <taxon>Fungi</taxon>
        <taxon>Dikarya</taxon>
        <taxon>Basidiomycota</taxon>
        <taxon>Agaricomycotina</taxon>
        <taxon>Agaricomycetes</taxon>
        <taxon>Cantharellales</taxon>
        <taxon>Ceratobasidiaceae</taxon>
        <taxon>Rhizoctonia</taxon>
    </lineage>
</organism>
<dbReference type="GO" id="GO:0004497">
    <property type="term" value="F:monooxygenase activity"/>
    <property type="evidence" value="ECO:0007669"/>
    <property type="project" value="UniProtKB-KW"/>
</dbReference>
<comment type="cofactor">
    <cofactor evidence="1 9">
        <name>heme</name>
        <dbReference type="ChEBI" id="CHEBI:30413"/>
    </cofactor>
</comment>
<evidence type="ECO:0000256" key="3">
    <source>
        <dbReference type="ARBA" id="ARBA00010617"/>
    </source>
</evidence>
<keyword evidence="6 10" id="KW-0560">Oxidoreductase</keyword>
<proteinExistence type="inferred from homology"/>
<dbReference type="PANTHER" id="PTHR46300:SF7">
    <property type="entry name" value="P450, PUTATIVE (EUROFUNG)-RELATED"/>
    <property type="match status" value="1"/>
</dbReference>
<protein>
    <recommendedName>
        <fullName evidence="13">O-methylsterigmatocystin oxidoreductase</fullName>
    </recommendedName>
</protein>
<dbReference type="SUPFAM" id="SSF48264">
    <property type="entry name" value="Cytochrome P450"/>
    <property type="match status" value="1"/>
</dbReference>